<reference evidence="3 4" key="1">
    <citation type="submission" date="2018-06" db="EMBL/GenBank/DDBJ databases">
        <authorList>
            <consortium name="Pathogen Informatics"/>
            <person name="Doyle S."/>
        </authorList>
    </citation>
    <scope>NUCLEOTIDE SEQUENCE [LARGE SCALE GENOMIC DNA]</scope>
    <source>
        <strain evidence="3 4">NCTC8985</strain>
    </source>
</reference>
<keyword evidence="1" id="KW-0175">Coiled coil</keyword>
<evidence type="ECO:0000259" key="2">
    <source>
        <dbReference type="Pfam" id="PF07916"/>
    </source>
</evidence>
<dbReference type="AlphaFoldDB" id="A0A376ZV99"/>
<dbReference type="Proteomes" id="UP000254405">
    <property type="component" value="Unassembled WGS sequence"/>
</dbReference>
<sequence>MIYQLTDYIGYDILLQYIQELIQQARAMVATGNYDEAVIEHINDNMNDATRQIAAFQSQVQVQQDALLGCRSSDELHASAAFRPHAQSLPEQLSLRREHAVNEVYVIAGGEWLRNNLNAIAAFMGTRTWDSIEKIALTLSVLAVAVMWVQRHNVMDLLGWVAVFVLISLLVNVRTSVQIIDNSDLVKVHRVDNVPVGLAMPLSLTTRIGHAMVASYEMIFTQPDSVTYSKNGDAVWRRTGIKKHRLFVPQSGNRQSFPGLCAELRDGGYLPEPQIHAGGADGLR</sequence>
<feature type="coiled-coil region" evidence="1">
    <location>
        <begin position="39"/>
        <end position="66"/>
    </location>
</feature>
<gene>
    <name evidence="3" type="ORF">NCTC8985_06617</name>
</gene>
<evidence type="ECO:0000256" key="1">
    <source>
        <dbReference type="SAM" id="Coils"/>
    </source>
</evidence>
<evidence type="ECO:0000313" key="4">
    <source>
        <dbReference type="Proteomes" id="UP000254405"/>
    </source>
</evidence>
<name>A0A376ZV99_ECOLX</name>
<organism evidence="3 4">
    <name type="scientific">Escherichia coli</name>
    <dbReference type="NCBI Taxonomy" id="562"/>
    <lineage>
        <taxon>Bacteria</taxon>
        <taxon>Pseudomonadati</taxon>
        <taxon>Pseudomonadota</taxon>
        <taxon>Gammaproteobacteria</taxon>
        <taxon>Enterobacterales</taxon>
        <taxon>Enterobacteriaceae</taxon>
        <taxon>Escherichia</taxon>
    </lineage>
</organism>
<dbReference type="EMBL" id="UGCO01000002">
    <property type="protein sequence ID" value="STK78960.1"/>
    <property type="molecule type" value="Genomic_DNA"/>
</dbReference>
<protein>
    <submittedName>
        <fullName evidence="3">Pilus assembly protein</fullName>
    </submittedName>
</protein>
<dbReference type="Pfam" id="PF07916">
    <property type="entry name" value="TraG_N"/>
    <property type="match status" value="1"/>
</dbReference>
<proteinExistence type="predicted"/>
<evidence type="ECO:0000313" key="3">
    <source>
        <dbReference type="EMBL" id="STK78960.1"/>
    </source>
</evidence>
<dbReference type="InterPro" id="IPR012931">
    <property type="entry name" value="TraG_N_Proteobacteria"/>
</dbReference>
<accession>A0A376ZV99</accession>
<feature type="domain" description="TraG N-terminal Proteobacteria" evidence="2">
    <location>
        <begin position="103"/>
        <end position="232"/>
    </location>
</feature>